<gene>
    <name evidence="2" type="ORF">NCTC8185_00040</name>
</gene>
<dbReference type="AlphaFoldDB" id="A0A7Z7W0M7"/>
<name>A0A7Z7W0M7_STRAG</name>
<dbReference type="EMBL" id="UHEQ01000003">
    <property type="protein sequence ID" value="SUN11874.1"/>
    <property type="molecule type" value="Genomic_DNA"/>
</dbReference>
<reference evidence="2 3" key="1">
    <citation type="submission" date="2018-06" db="EMBL/GenBank/DDBJ databases">
        <authorList>
            <consortium name="Pathogen Informatics"/>
            <person name="Doyle S."/>
        </authorList>
    </citation>
    <scope>NUCLEOTIDE SEQUENCE [LARGE SCALE GENOMIC DNA]</scope>
    <source>
        <strain evidence="2 3">NCTC8185</strain>
    </source>
</reference>
<dbReference type="Pfam" id="PF18756">
    <property type="entry name" value="Nmad4"/>
    <property type="match status" value="1"/>
</dbReference>
<dbReference type="RefSeq" id="WP_154700320.1">
    <property type="nucleotide sequence ID" value="NZ_UHEL01000004.1"/>
</dbReference>
<dbReference type="Proteomes" id="UP000254076">
    <property type="component" value="Unassembled WGS sequence"/>
</dbReference>
<accession>A0A7Z7W0M7</accession>
<sequence>MKTTTLERLYSYHQATASIIPYKDWVIVAYSGYKGVSVDIYESTDSLEDFSNFERRFDRIYQEEGNFQDQGHAVKWAFETIGV</sequence>
<feature type="domain" description="Nucleotide modification associated" evidence="1">
    <location>
        <begin position="2"/>
        <end position="80"/>
    </location>
</feature>
<comment type="caution">
    <text evidence="2">The sequence shown here is derived from an EMBL/GenBank/DDBJ whole genome shotgun (WGS) entry which is preliminary data.</text>
</comment>
<dbReference type="InterPro" id="IPR040613">
    <property type="entry name" value="Nmad4"/>
</dbReference>
<evidence type="ECO:0000313" key="3">
    <source>
        <dbReference type="Proteomes" id="UP000254076"/>
    </source>
</evidence>
<evidence type="ECO:0000313" key="2">
    <source>
        <dbReference type="EMBL" id="SUN11874.1"/>
    </source>
</evidence>
<organism evidence="2 3">
    <name type="scientific">Streptococcus agalactiae</name>
    <dbReference type="NCBI Taxonomy" id="1311"/>
    <lineage>
        <taxon>Bacteria</taxon>
        <taxon>Bacillati</taxon>
        <taxon>Bacillota</taxon>
        <taxon>Bacilli</taxon>
        <taxon>Lactobacillales</taxon>
        <taxon>Streptococcaceae</taxon>
        <taxon>Streptococcus</taxon>
    </lineage>
</organism>
<protein>
    <recommendedName>
        <fullName evidence="1">Nucleotide modification associated domain-containing protein</fullName>
    </recommendedName>
</protein>
<evidence type="ECO:0000259" key="1">
    <source>
        <dbReference type="Pfam" id="PF18756"/>
    </source>
</evidence>
<proteinExistence type="predicted"/>